<accession>A0A7I7Y8Z8</accession>
<dbReference type="InterPro" id="IPR001753">
    <property type="entry name" value="Enoyl-CoA_hydra/iso"/>
</dbReference>
<dbReference type="Pfam" id="PF00378">
    <property type="entry name" value="ECH_1"/>
    <property type="match status" value="1"/>
</dbReference>
<keyword evidence="4" id="KW-0443">Lipid metabolism</keyword>
<evidence type="ECO:0000313" key="10">
    <source>
        <dbReference type="Proteomes" id="UP000467385"/>
    </source>
</evidence>
<sequence length="303" mass="32624">MTAPNVADVTVELTGHVAVVEMHRPPNNFFDTALIRSLADAYERLDDDIECRAIVLCAEGKHFCAGADFSRAADERPSPGELYAQAIRLFRGRKPVVAAVQGSAIGGGLGLALSADFRVAAPSSKFAANFSRLGFHPGFGITATLPRVVGEQKALEWMLTGERFGGELGYAAGLFDELAADGDVRSAAIRFAERIAASAPLALTSIRATMRAGLAEAVAEATARELEEQTRLQATADFREGVAAAAQRRAPIFTGRVEPDRPPKPPRGHVTREDLERFGDEDAIRRASNDEWLRNQAPPHHGR</sequence>
<keyword evidence="10" id="KW-1185">Reference proteome</keyword>
<comment type="similarity">
    <text evidence="2 7">Belongs to the enoyl-CoA hydratase/isomerase family.</text>
</comment>
<dbReference type="SUPFAM" id="SSF52096">
    <property type="entry name" value="ClpP/crotonase"/>
    <property type="match status" value="1"/>
</dbReference>
<dbReference type="PROSITE" id="PS00166">
    <property type="entry name" value="ENOYL_COA_HYDRATASE"/>
    <property type="match status" value="1"/>
</dbReference>
<organism evidence="9 10">
    <name type="scientific">Mycobacterium conspicuum</name>
    <dbReference type="NCBI Taxonomy" id="44010"/>
    <lineage>
        <taxon>Bacteria</taxon>
        <taxon>Bacillati</taxon>
        <taxon>Actinomycetota</taxon>
        <taxon>Actinomycetes</taxon>
        <taxon>Mycobacteriales</taxon>
        <taxon>Mycobacteriaceae</taxon>
        <taxon>Mycobacterium</taxon>
    </lineage>
</organism>
<dbReference type="PANTHER" id="PTHR43802">
    <property type="entry name" value="ENOYL-COA HYDRATASE"/>
    <property type="match status" value="1"/>
</dbReference>
<protein>
    <submittedName>
        <fullName evidence="9">Enoyl-CoA hydratase</fullName>
    </submittedName>
</protein>
<dbReference type="Proteomes" id="UP000467385">
    <property type="component" value="Chromosome"/>
</dbReference>
<evidence type="ECO:0000256" key="1">
    <source>
        <dbReference type="ARBA" id="ARBA00002994"/>
    </source>
</evidence>
<evidence type="ECO:0000256" key="4">
    <source>
        <dbReference type="ARBA" id="ARBA00023098"/>
    </source>
</evidence>
<dbReference type="OrthoDB" id="9777711at2"/>
<evidence type="ECO:0000256" key="8">
    <source>
        <dbReference type="SAM" id="MobiDB-lite"/>
    </source>
</evidence>
<dbReference type="Gene3D" id="3.90.226.10">
    <property type="entry name" value="2-enoyl-CoA Hydratase, Chain A, domain 1"/>
    <property type="match status" value="1"/>
</dbReference>
<feature type="region of interest" description="Disordered" evidence="8">
    <location>
        <begin position="249"/>
        <end position="303"/>
    </location>
</feature>
<evidence type="ECO:0000313" key="9">
    <source>
        <dbReference type="EMBL" id="BBZ38100.1"/>
    </source>
</evidence>
<dbReference type="GO" id="GO:0006631">
    <property type="term" value="P:fatty acid metabolic process"/>
    <property type="evidence" value="ECO:0007669"/>
    <property type="project" value="UniProtKB-KW"/>
</dbReference>
<reference evidence="9 10" key="1">
    <citation type="journal article" date="2019" name="Emerg. Microbes Infect.">
        <title>Comprehensive subspecies identification of 175 nontuberculous mycobacteria species based on 7547 genomic profiles.</title>
        <authorList>
            <person name="Matsumoto Y."/>
            <person name="Kinjo T."/>
            <person name="Motooka D."/>
            <person name="Nabeya D."/>
            <person name="Jung N."/>
            <person name="Uechi K."/>
            <person name="Horii T."/>
            <person name="Iida T."/>
            <person name="Fujita J."/>
            <person name="Nakamura S."/>
        </authorList>
    </citation>
    <scope>NUCLEOTIDE SEQUENCE [LARGE SCALE GENOMIC DNA]</scope>
    <source>
        <strain evidence="9 10">JCM 14738</strain>
    </source>
</reference>
<dbReference type="InterPro" id="IPR018376">
    <property type="entry name" value="Enoyl-CoA_hyd/isom_CS"/>
</dbReference>
<dbReference type="AlphaFoldDB" id="A0A7I7Y8Z8"/>
<dbReference type="GO" id="GO:0004300">
    <property type="term" value="F:enoyl-CoA hydratase activity"/>
    <property type="evidence" value="ECO:0007669"/>
    <property type="project" value="UniProtKB-EC"/>
</dbReference>
<evidence type="ECO:0000256" key="6">
    <source>
        <dbReference type="ARBA" id="ARBA00023717"/>
    </source>
</evidence>
<dbReference type="EMBL" id="AP022613">
    <property type="protein sequence ID" value="BBZ38100.1"/>
    <property type="molecule type" value="Genomic_DNA"/>
</dbReference>
<proteinExistence type="inferred from homology"/>
<keyword evidence="3" id="KW-0276">Fatty acid metabolism</keyword>
<evidence type="ECO:0000256" key="5">
    <source>
        <dbReference type="ARBA" id="ARBA00023709"/>
    </source>
</evidence>
<evidence type="ECO:0000256" key="7">
    <source>
        <dbReference type="RuleBase" id="RU003707"/>
    </source>
</evidence>
<evidence type="ECO:0000256" key="2">
    <source>
        <dbReference type="ARBA" id="ARBA00005254"/>
    </source>
</evidence>
<dbReference type="PANTHER" id="PTHR43802:SF1">
    <property type="entry name" value="IP11341P-RELATED"/>
    <property type="match status" value="1"/>
</dbReference>
<comment type="catalytic activity">
    <reaction evidence="6">
        <text>a 4-saturated-(3S)-3-hydroxyacyl-CoA = a (3E)-enoyl-CoA + H2O</text>
        <dbReference type="Rhea" id="RHEA:20724"/>
        <dbReference type="ChEBI" id="CHEBI:15377"/>
        <dbReference type="ChEBI" id="CHEBI:58521"/>
        <dbReference type="ChEBI" id="CHEBI:137480"/>
        <dbReference type="EC" id="4.2.1.17"/>
    </reaction>
</comment>
<evidence type="ECO:0000256" key="3">
    <source>
        <dbReference type="ARBA" id="ARBA00022832"/>
    </source>
</evidence>
<comment type="catalytic activity">
    <reaction evidence="5">
        <text>a (3S)-3-hydroxyacyl-CoA = a (2E)-enoyl-CoA + H2O</text>
        <dbReference type="Rhea" id="RHEA:16105"/>
        <dbReference type="ChEBI" id="CHEBI:15377"/>
        <dbReference type="ChEBI" id="CHEBI:57318"/>
        <dbReference type="ChEBI" id="CHEBI:58856"/>
        <dbReference type="EC" id="4.2.1.17"/>
    </reaction>
</comment>
<name>A0A7I7Y8Z8_9MYCO</name>
<gene>
    <name evidence="9" type="ORF">MCNS_11630</name>
</gene>
<feature type="compositionally biased region" description="Basic and acidic residues" evidence="8">
    <location>
        <begin position="270"/>
        <end position="293"/>
    </location>
</feature>
<dbReference type="RefSeq" id="WP_085232388.1">
    <property type="nucleotide sequence ID" value="NZ_AP022613.1"/>
</dbReference>
<dbReference type="InterPro" id="IPR029045">
    <property type="entry name" value="ClpP/crotonase-like_dom_sf"/>
</dbReference>
<dbReference type="CDD" id="cd06558">
    <property type="entry name" value="crotonase-like"/>
    <property type="match status" value="1"/>
</dbReference>
<comment type="function">
    <text evidence="1">Could possibly oxidize fatty acids using specific components.</text>
</comment>